<evidence type="ECO:0000313" key="1">
    <source>
        <dbReference type="EMBL" id="OAI00811.1"/>
    </source>
</evidence>
<organism evidence="1 2">
    <name type="scientific">Methylomonas methanica</name>
    <dbReference type="NCBI Taxonomy" id="421"/>
    <lineage>
        <taxon>Bacteria</taxon>
        <taxon>Pseudomonadati</taxon>
        <taxon>Pseudomonadota</taxon>
        <taxon>Gammaproteobacteria</taxon>
        <taxon>Methylococcales</taxon>
        <taxon>Methylococcaceae</taxon>
        <taxon>Methylomonas</taxon>
    </lineage>
</organism>
<protein>
    <submittedName>
        <fullName evidence="1">Uncharacterized protein</fullName>
    </submittedName>
</protein>
<comment type="caution">
    <text evidence="1">The sequence shown here is derived from an EMBL/GenBank/DDBJ whole genome shotgun (WGS) entry which is preliminary data.</text>
</comment>
<proteinExistence type="predicted"/>
<name>A0A177M5A1_METMH</name>
<sequence length="440" mass="49557">MFEAALLILDLDPDICGKYTVNSSYWPPGYEEIYEKLLFDASTGELENSFGPRIIRQLNTEDYVPYRLSDVTLANLKAWLIKHNISAPFFESIAPTSKSLQMVKRADVISIVTLSKILAAHHEITTGEACDLITSKIITHQLVCYDISGQRLPQLFGDNDEGIDAATTSFDLKWWTSPEKETLIMDDYGISPNQVAILKAEAARHCDISISLIDGLEEIISTRESLRYDDKQDSIVTRKDLVNLVCLSKAISRYHQMPLPEACNLVTDRIYDAQLPVYNLQGNGLPRPCEKRDAVCEVFNSYWWEEPEKETKYMSGVGMSPTEVAILKIDATKYCQIPSDEISDLFFPVSVKSEIQSLDINLTPKLCEDQQGYISKFLTILNKAAFEFWSTADPDDKTTHPTNDQVASWLKSQGYSDINAKQGAVIIRPEWAASGRRPTK</sequence>
<dbReference type="EMBL" id="LUUG01000095">
    <property type="protein sequence ID" value="OAI00811.1"/>
    <property type="molecule type" value="Genomic_DNA"/>
</dbReference>
<reference evidence="1 2" key="1">
    <citation type="submission" date="2016-03" db="EMBL/GenBank/DDBJ databases">
        <authorList>
            <person name="Ploux O."/>
        </authorList>
    </citation>
    <scope>NUCLEOTIDE SEQUENCE [LARGE SCALE GENOMIC DNA]</scope>
    <source>
        <strain evidence="1 2">R-45363</strain>
    </source>
</reference>
<gene>
    <name evidence="1" type="ORF">A1332_18185</name>
</gene>
<evidence type="ECO:0000313" key="2">
    <source>
        <dbReference type="Proteomes" id="UP000078090"/>
    </source>
</evidence>
<dbReference type="Proteomes" id="UP000078090">
    <property type="component" value="Unassembled WGS sequence"/>
</dbReference>
<dbReference type="AlphaFoldDB" id="A0A177M5A1"/>
<accession>A0A177M5A1</accession>